<dbReference type="Gene3D" id="3.30.565.10">
    <property type="entry name" value="Histidine kinase-like ATPase, C-terminal domain"/>
    <property type="match status" value="1"/>
</dbReference>
<dbReference type="InterPro" id="IPR011123">
    <property type="entry name" value="Y_Y_Y"/>
</dbReference>
<dbReference type="Pfam" id="PF07494">
    <property type="entry name" value="Reg_prop"/>
    <property type="match status" value="3"/>
</dbReference>
<dbReference type="InterPro" id="IPR018060">
    <property type="entry name" value="HTH_AraC"/>
</dbReference>
<reference evidence="12 13" key="1">
    <citation type="submission" date="2022-08" db="EMBL/GenBank/DDBJ databases">
        <title>Algoriphagus sp. CAU 1643 isolated from mud.</title>
        <authorList>
            <person name="Kim W."/>
        </authorList>
    </citation>
    <scope>NUCLEOTIDE SEQUENCE [LARGE SCALE GENOMIC DNA]</scope>
    <source>
        <strain evidence="12 13">CAU 1643</strain>
    </source>
</reference>
<dbReference type="Gene3D" id="3.40.50.2300">
    <property type="match status" value="1"/>
</dbReference>
<evidence type="ECO:0000256" key="1">
    <source>
        <dbReference type="ARBA" id="ARBA00000085"/>
    </source>
</evidence>
<evidence type="ECO:0000256" key="6">
    <source>
        <dbReference type="ARBA" id="ARBA00023163"/>
    </source>
</evidence>
<dbReference type="InterPro" id="IPR001789">
    <property type="entry name" value="Sig_transdc_resp-reg_receiver"/>
</dbReference>
<sequence>MPFIFDPSFSIISGMCQDENGFIWLAKTSDGLIRFDGTNKKYYRPNPNDSSALHLDQLECIAAGKGGEIWIGSTVDGLDRFDPESESFTHYRKAPENPNSLRSNRIYSLLVDRSGTLWIGTDVGVDTLDRETGNFVQIKVDSPNGQMLQKAFIRNIYEDSSGVIWIGAGNAFDRTDSPSSGLYRVEKNTGLITHFRHDPADPNSLIGNRVKAIFEDSKGNFYIGSDGDGLHLMDRETGKFQRLTNIPGNPNALSRPPINDRASFAVDHITFINEDAEGGIWIGTYAGGINRYDPKSKKMAFFGSTGEESQYHDNNGYWTSLKTDDNLIWISSWLPENENQVLYRVSTLQENFEYFKTGPRAVFFGEDQEKGIWVGTSQGVFGHELDTSEDSFFSFVKRTIGPDILRALKFDQEGNVWIGTSSRGLFFFDRATNTYQNYGRKDANKEGLISPIANAILPIRGGNAWIATGGGLNFFESKSRTFRDYRHDPTDSASLSSSNVISLAQDSKGQIWIGTRNGINLLQDDSGKFKRYLDGTEISILGIYEDEKGRIWAGSYRSGFFLYDQEKDQFNPYYDNTGLITDLLRITGLVEDDSGFLWLFTDIGFIRLNPETNNAALFGNSWKEPSQAGYFSFEPFISTEKEIFVGNDEGYFSFRPDKLVSQYSVAPIPYLTSFLLGEREISARTDPKILPKSLLETSEIQLAHNQNTFSFQFASIDFVTLEPDKNLRYQLENYDQNWKNGNTHQAEYYALPPGEYVFHIQATNRFGVVGLKSISVEILPPWFTQWWAWLGYGLVFFLLLFVIYSFLLRRKLAQAEVIQLKELDQFKTRIYTNLTHEFRTPLTVITGISDYILSHPTVENLRDGLPMIKRNGVQLLRLVNQMLDLSKLQSGVLTAKMIHDDILEYLHYLTESFHSYSDSKDIRLHFFTDLKTLHMDFDPEKIQTIFSNLLGNAIKFTPSGGNIYLKVEKIKAKEGEDMLELKVIDTGKGIHSEHLSRIFDRFFQVDDSATRTEEGSGIGLALTKELVELMAGTIEVSSQLGKGSEFTLRLPIRNHAPKGSAVELTQNLKPFVKDTLKASAIGVEENYDESLPLALLIEDNEDVLGYLELCLRGNYRIQKARNGLQGIHLAIEIIPDIIVSDVMMPEKDGYEVVERLKDDERTSHIPIILLTAKADMDSRLAGLETGADAYLTKPFNKNELEIRLRKLIEVRQKLISRYEGLKTLPEPKTSSELKEDTFLKKIRDLVESEMGNEEFGISEICKMLGVSRTQLHRKLKALTNKSTSQVIRTIRMQEAMRLLENSSLNISEIGYAVGYSNPSHFTQEFIKEFGQAPSFYRKG</sequence>
<dbReference type="InterPro" id="IPR018062">
    <property type="entry name" value="HTH_AraC-typ_CS"/>
</dbReference>
<dbReference type="SUPFAM" id="SSF63829">
    <property type="entry name" value="Calcium-dependent phosphotriesterase"/>
    <property type="match status" value="2"/>
</dbReference>
<dbReference type="EMBL" id="JANWGH010000003">
    <property type="protein sequence ID" value="MCS5491328.1"/>
    <property type="molecule type" value="Genomic_DNA"/>
</dbReference>
<dbReference type="SUPFAM" id="SSF55874">
    <property type="entry name" value="ATPase domain of HSP90 chaperone/DNA topoisomerase II/histidine kinase"/>
    <property type="match status" value="1"/>
</dbReference>
<dbReference type="InterPro" id="IPR004358">
    <property type="entry name" value="Sig_transdc_His_kin-like_C"/>
</dbReference>
<keyword evidence="6" id="KW-0804">Transcription</keyword>
<feature type="domain" description="HTH araC/xylS-type" evidence="9">
    <location>
        <begin position="1240"/>
        <end position="1339"/>
    </location>
</feature>
<keyword evidence="12" id="KW-0067">ATP-binding</keyword>
<dbReference type="CDD" id="cd16922">
    <property type="entry name" value="HATPase_EvgS-ArcB-TorS-like"/>
    <property type="match status" value="1"/>
</dbReference>
<dbReference type="PROSITE" id="PS50110">
    <property type="entry name" value="RESPONSE_REGULATORY"/>
    <property type="match status" value="1"/>
</dbReference>
<feature type="transmembrane region" description="Helical" evidence="8">
    <location>
        <begin position="786"/>
        <end position="807"/>
    </location>
</feature>
<dbReference type="Gene3D" id="1.10.10.60">
    <property type="entry name" value="Homeodomain-like"/>
    <property type="match status" value="1"/>
</dbReference>
<keyword evidence="8" id="KW-0472">Membrane</keyword>
<evidence type="ECO:0000256" key="4">
    <source>
        <dbReference type="ARBA" id="ARBA00023015"/>
    </source>
</evidence>
<dbReference type="SUPFAM" id="SSF47384">
    <property type="entry name" value="Homodimeric domain of signal transducing histidine kinase"/>
    <property type="match status" value="1"/>
</dbReference>
<proteinExistence type="predicted"/>
<keyword evidence="3 7" id="KW-0597">Phosphoprotein</keyword>
<dbReference type="InterPro" id="IPR036097">
    <property type="entry name" value="HisK_dim/P_sf"/>
</dbReference>
<name>A0ABT2G7T4_9BACT</name>
<feature type="modified residue" description="4-aspartylphosphate" evidence="7">
    <location>
        <position position="1141"/>
    </location>
</feature>
<evidence type="ECO:0000256" key="5">
    <source>
        <dbReference type="ARBA" id="ARBA00023125"/>
    </source>
</evidence>
<protein>
    <recommendedName>
        <fullName evidence="2">histidine kinase</fullName>
        <ecNumber evidence="2">2.7.13.3</ecNumber>
    </recommendedName>
</protein>
<dbReference type="GO" id="GO:0005524">
    <property type="term" value="F:ATP binding"/>
    <property type="evidence" value="ECO:0007669"/>
    <property type="project" value="UniProtKB-KW"/>
</dbReference>
<dbReference type="PANTHER" id="PTHR43547">
    <property type="entry name" value="TWO-COMPONENT HISTIDINE KINASE"/>
    <property type="match status" value="1"/>
</dbReference>
<evidence type="ECO:0000259" key="11">
    <source>
        <dbReference type="PROSITE" id="PS50110"/>
    </source>
</evidence>
<comment type="catalytic activity">
    <reaction evidence="1">
        <text>ATP + protein L-histidine = ADP + protein N-phospho-L-histidine.</text>
        <dbReference type="EC" id="2.7.13.3"/>
    </reaction>
</comment>
<comment type="caution">
    <text evidence="12">The sequence shown here is derived from an EMBL/GenBank/DDBJ whole genome shotgun (WGS) entry which is preliminary data.</text>
</comment>
<evidence type="ECO:0000256" key="3">
    <source>
        <dbReference type="ARBA" id="ARBA00022553"/>
    </source>
</evidence>
<dbReference type="InterPro" id="IPR011006">
    <property type="entry name" value="CheY-like_superfamily"/>
</dbReference>
<dbReference type="PRINTS" id="PR00344">
    <property type="entry name" value="BCTRLSENSOR"/>
</dbReference>
<dbReference type="RefSeq" id="WP_259414993.1">
    <property type="nucleotide sequence ID" value="NZ_JANWGH010000003.1"/>
</dbReference>
<dbReference type="CDD" id="cd00082">
    <property type="entry name" value="HisKA"/>
    <property type="match status" value="1"/>
</dbReference>
<evidence type="ECO:0000313" key="12">
    <source>
        <dbReference type="EMBL" id="MCS5491328.1"/>
    </source>
</evidence>
<dbReference type="PANTHER" id="PTHR43547:SF2">
    <property type="entry name" value="HYBRID SIGNAL TRANSDUCTION HISTIDINE KINASE C"/>
    <property type="match status" value="1"/>
</dbReference>
<keyword evidence="8" id="KW-0812">Transmembrane</keyword>
<organism evidence="12 13">
    <name type="scientific">Algoriphagus limi</name>
    <dbReference type="NCBI Taxonomy" id="2975273"/>
    <lineage>
        <taxon>Bacteria</taxon>
        <taxon>Pseudomonadati</taxon>
        <taxon>Bacteroidota</taxon>
        <taxon>Cytophagia</taxon>
        <taxon>Cytophagales</taxon>
        <taxon>Cyclobacteriaceae</taxon>
        <taxon>Algoriphagus</taxon>
    </lineage>
</organism>
<dbReference type="CDD" id="cd17574">
    <property type="entry name" value="REC_OmpR"/>
    <property type="match status" value="1"/>
</dbReference>
<feature type="domain" description="Histidine kinase" evidence="10">
    <location>
        <begin position="833"/>
        <end position="1054"/>
    </location>
</feature>
<evidence type="ECO:0000256" key="2">
    <source>
        <dbReference type="ARBA" id="ARBA00012438"/>
    </source>
</evidence>
<feature type="domain" description="Response regulatory" evidence="11">
    <location>
        <begin position="1093"/>
        <end position="1208"/>
    </location>
</feature>
<dbReference type="Proteomes" id="UP001206788">
    <property type="component" value="Unassembled WGS sequence"/>
</dbReference>
<dbReference type="InterPro" id="IPR013783">
    <property type="entry name" value="Ig-like_fold"/>
</dbReference>
<dbReference type="Pfam" id="PF12833">
    <property type="entry name" value="HTH_18"/>
    <property type="match status" value="1"/>
</dbReference>
<dbReference type="InterPro" id="IPR005467">
    <property type="entry name" value="His_kinase_dom"/>
</dbReference>
<dbReference type="SMART" id="SM00387">
    <property type="entry name" value="HATPase_c"/>
    <property type="match status" value="1"/>
</dbReference>
<dbReference type="InterPro" id="IPR003661">
    <property type="entry name" value="HisK_dim/P_dom"/>
</dbReference>
<dbReference type="PROSITE" id="PS50109">
    <property type="entry name" value="HIS_KIN"/>
    <property type="match status" value="1"/>
</dbReference>
<dbReference type="InterPro" id="IPR009057">
    <property type="entry name" value="Homeodomain-like_sf"/>
</dbReference>
<dbReference type="PROSITE" id="PS00041">
    <property type="entry name" value="HTH_ARAC_FAMILY_1"/>
    <property type="match status" value="1"/>
</dbReference>
<dbReference type="SMART" id="SM00342">
    <property type="entry name" value="HTH_ARAC"/>
    <property type="match status" value="1"/>
</dbReference>
<dbReference type="Pfam" id="PF00072">
    <property type="entry name" value="Response_reg"/>
    <property type="match status" value="1"/>
</dbReference>
<dbReference type="Gene3D" id="1.10.287.130">
    <property type="match status" value="1"/>
</dbReference>
<dbReference type="PROSITE" id="PS01124">
    <property type="entry name" value="HTH_ARAC_FAMILY_2"/>
    <property type="match status" value="1"/>
</dbReference>
<dbReference type="InterPro" id="IPR003594">
    <property type="entry name" value="HATPase_dom"/>
</dbReference>
<dbReference type="Gene3D" id="2.130.10.10">
    <property type="entry name" value="YVTN repeat-like/Quinoprotein amine dehydrogenase"/>
    <property type="match status" value="3"/>
</dbReference>
<evidence type="ECO:0000256" key="7">
    <source>
        <dbReference type="PROSITE-ProRule" id="PRU00169"/>
    </source>
</evidence>
<keyword evidence="5" id="KW-0238">DNA-binding</keyword>
<evidence type="ECO:0000313" key="13">
    <source>
        <dbReference type="Proteomes" id="UP001206788"/>
    </source>
</evidence>
<dbReference type="SMART" id="SM00448">
    <property type="entry name" value="REC"/>
    <property type="match status" value="1"/>
</dbReference>
<keyword evidence="12" id="KW-0547">Nucleotide-binding</keyword>
<dbReference type="Pfam" id="PF07495">
    <property type="entry name" value="Y_Y_Y"/>
    <property type="match status" value="1"/>
</dbReference>
<dbReference type="SUPFAM" id="SSF52172">
    <property type="entry name" value="CheY-like"/>
    <property type="match status" value="1"/>
</dbReference>
<keyword evidence="4" id="KW-0805">Transcription regulation</keyword>
<evidence type="ECO:0000256" key="8">
    <source>
        <dbReference type="SAM" id="Phobius"/>
    </source>
</evidence>
<keyword evidence="13" id="KW-1185">Reference proteome</keyword>
<dbReference type="InterPro" id="IPR036890">
    <property type="entry name" value="HATPase_C_sf"/>
</dbReference>
<dbReference type="Gene3D" id="2.60.40.10">
    <property type="entry name" value="Immunoglobulins"/>
    <property type="match status" value="1"/>
</dbReference>
<evidence type="ECO:0000259" key="9">
    <source>
        <dbReference type="PROSITE" id="PS01124"/>
    </source>
</evidence>
<dbReference type="Pfam" id="PF02518">
    <property type="entry name" value="HATPase_c"/>
    <property type="match status" value="1"/>
</dbReference>
<dbReference type="EC" id="2.7.13.3" evidence="2"/>
<keyword evidence="8" id="KW-1133">Transmembrane helix</keyword>
<accession>A0ABT2G7T4</accession>
<gene>
    <name evidence="12" type="ORF">NY014_12855</name>
</gene>
<evidence type="ECO:0000259" key="10">
    <source>
        <dbReference type="PROSITE" id="PS50109"/>
    </source>
</evidence>
<dbReference type="SMART" id="SM00388">
    <property type="entry name" value="HisKA"/>
    <property type="match status" value="1"/>
</dbReference>
<dbReference type="InterPro" id="IPR011110">
    <property type="entry name" value="Reg_prop"/>
</dbReference>
<dbReference type="Pfam" id="PF00512">
    <property type="entry name" value="HisKA"/>
    <property type="match status" value="1"/>
</dbReference>
<dbReference type="SUPFAM" id="SSF46689">
    <property type="entry name" value="Homeodomain-like"/>
    <property type="match status" value="1"/>
</dbReference>
<dbReference type="InterPro" id="IPR015943">
    <property type="entry name" value="WD40/YVTN_repeat-like_dom_sf"/>
</dbReference>